<evidence type="ECO:0000313" key="3">
    <source>
        <dbReference type="Proteomes" id="UP000815677"/>
    </source>
</evidence>
<feature type="region of interest" description="Disordered" evidence="1">
    <location>
        <begin position="1"/>
        <end position="87"/>
    </location>
</feature>
<evidence type="ECO:0000313" key="2">
    <source>
        <dbReference type="EMBL" id="GAT49493.1"/>
    </source>
</evidence>
<reference evidence="2" key="1">
    <citation type="submission" date="2014-09" db="EMBL/GenBank/DDBJ databases">
        <title>Genome sequence of the luminous mushroom Mycena chlorophos for searching fungal bioluminescence genes.</title>
        <authorList>
            <person name="Tanaka Y."/>
            <person name="Kasuga D."/>
            <person name="Oba Y."/>
            <person name="Hase S."/>
            <person name="Sato K."/>
            <person name="Oba Y."/>
            <person name="Sakakibara Y."/>
        </authorList>
    </citation>
    <scope>NUCLEOTIDE SEQUENCE</scope>
</reference>
<evidence type="ECO:0000256" key="1">
    <source>
        <dbReference type="SAM" id="MobiDB-lite"/>
    </source>
</evidence>
<protein>
    <submittedName>
        <fullName evidence="2">Uncharacterized protein</fullName>
    </submittedName>
</protein>
<sequence length="144" mass="14949">MAGFGWPEPSQSDSSQSDSELGTSNWDSWAMMTPASGPIELSAMQSRRPSSDVDDDGEGSFSADSPHWKEELSVGGASIQPTSSTTTARAASVTILGDSFPDSGAHLPSHNPFNNASLHLGPLVPPTGVYSEPSRSDPSGSLLT</sequence>
<dbReference type="EMBL" id="DF845534">
    <property type="protein sequence ID" value="GAT49493.1"/>
    <property type="molecule type" value="Genomic_DNA"/>
</dbReference>
<feature type="compositionally biased region" description="Low complexity" evidence="1">
    <location>
        <begin position="7"/>
        <end position="20"/>
    </location>
</feature>
<name>A0ABQ0LEG0_MYCCL</name>
<keyword evidence="3" id="KW-1185">Reference proteome</keyword>
<proteinExistence type="predicted"/>
<organism evidence="2 3">
    <name type="scientific">Mycena chlorophos</name>
    <name type="common">Agaric fungus</name>
    <name type="synonym">Agaricus chlorophos</name>
    <dbReference type="NCBI Taxonomy" id="658473"/>
    <lineage>
        <taxon>Eukaryota</taxon>
        <taxon>Fungi</taxon>
        <taxon>Dikarya</taxon>
        <taxon>Basidiomycota</taxon>
        <taxon>Agaricomycotina</taxon>
        <taxon>Agaricomycetes</taxon>
        <taxon>Agaricomycetidae</taxon>
        <taxon>Agaricales</taxon>
        <taxon>Marasmiineae</taxon>
        <taxon>Mycenaceae</taxon>
        <taxon>Mycena</taxon>
    </lineage>
</organism>
<gene>
    <name evidence="2" type="ORF">MCHLO_06804</name>
</gene>
<dbReference type="Proteomes" id="UP000815677">
    <property type="component" value="Unassembled WGS sequence"/>
</dbReference>
<accession>A0ABQ0LEG0</accession>